<keyword evidence="2" id="KW-1185">Reference proteome</keyword>
<reference evidence="1 2" key="1">
    <citation type="submission" date="2024-04" db="EMBL/GenBank/DDBJ databases">
        <title>genome sequences of Mucor flavus KT1a and Helicostylum pulchrum KT1b strains isolation_sourced from the surface of a dry-aged beef.</title>
        <authorList>
            <person name="Toyotome T."/>
            <person name="Hosono M."/>
            <person name="Torimaru M."/>
            <person name="Fukuda K."/>
            <person name="Mikami N."/>
        </authorList>
    </citation>
    <scope>NUCLEOTIDE SEQUENCE [LARGE SCALE GENOMIC DNA]</scope>
    <source>
        <strain evidence="1 2">KT1b</strain>
    </source>
</reference>
<protein>
    <submittedName>
        <fullName evidence="1">Uncharacterized protein</fullName>
    </submittedName>
</protein>
<dbReference type="EMBL" id="BAABUJ010000013">
    <property type="protein sequence ID" value="GAA5799646.1"/>
    <property type="molecule type" value="Genomic_DNA"/>
</dbReference>
<name>A0ABP9XY73_9FUNG</name>
<accession>A0ABP9XY73</accession>
<proteinExistence type="predicted"/>
<sequence length="447" mass="51977">MATSERNKDNSTVDTTYAIKLINAMEYIKSWLESEKLSAVTTTYDSEIRTKAYNTKTAKNFLLELLSTNRTGRLSRMLNHIYFETALDTKLVESLAALVMWSFGIPEERAINEFPDIESFLVSALSTARDSFVFDFVLYTLLRHDLEKTDVLIAMNTVYKKPFINIGSAGENSKIILKFMDSSFMRKNVRMTKPCAFIRSLKNLRSGIFSMCLGGDLKQIKIETFNEFAYNILNDLNELHLDVRVLDGKSRAPSQRVSNYSGFMPDRVDESSLNIHAEDTGEQDVTFRHNVLRRRINRDKIRSKLELLVSDSNLDLLRRKRNNPDAYTQLSRIQQSFRKLVSNLNEYEEYIHDYEKKFVLGRVYDICNLFELELIKVKTRNKRKEIGMLNRLCVQTTSMVWCLDQTYKKFLEFDNSYSRDSHLHINNLRQSVFKVNGDDAETENVDS</sequence>
<gene>
    <name evidence="1" type="ORF">HPULCUR_005062</name>
</gene>
<organism evidence="1 2">
    <name type="scientific">Helicostylum pulchrum</name>
    <dbReference type="NCBI Taxonomy" id="562976"/>
    <lineage>
        <taxon>Eukaryota</taxon>
        <taxon>Fungi</taxon>
        <taxon>Fungi incertae sedis</taxon>
        <taxon>Mucoromycota</taxon>
        <taxon>Mucoromycotina</taxon>
        <taxon>Mucoromycetes</taxon>
        <taxon>Mucorales</taxon>
        <taxon>Mucorineae</taxon>
        <taxon>Mucoraceae</taxon>
        <taxon>Helicostylum</taxon>
    </lineage>
</organism>
<dbReference type="Proteomes" id="UP001476247">
    <property type="component" value="Unassembled WGS sequence"/>
</dbReference>
<evidence type="ECO:0000313" key="2">
    <source>
        <dbReference type="Proteomes" id="UP001476247"/>
    </source>
</evidence>
<evidence type="ECO:0000313" key="1">
    <source>
        <dbReference type="EMBL" id="GAA5799646.1"/>
    </source>
</evidence>
<comment type="caution">
    <text evidence="1">The sequence shown here is derived from an EMBL/GenBank/DDBJ whole genome shotgun (WGS) entry which is preliminary data.</text>
</comment>